<keyword evidence="2" id="KW-1185">Reference proteome</keyword>
<proteinExistence type="predicted"/>
<dbReference type="SUPFAM" id="SSF53448">
    <property type="entry name" value="Nucleotide-diphospho-sugar transferases"/>
    <property type="match status" value="1"/>
</dbReference>
<dbReference type="EMBL" id="CP042433">
    <property type="protein sequence ID" value="QEC54895.1"/>
    <property type="molecule type" value="Genomic_DNA"/>
</dbReference>
<name>A0A5B8UEV5_9BACT</name>
<sequence length="270" mass="31598">MVGFVIPFKSKKNSKDWELDCRLLNRTIRSVLNQTAKNFNCYVVYSDLPPEPVQHEKVKWIHYPFPFLESHEIEDEEVFITRYGLGKNLPLFFDQGKKIMYGISFAKKDGCRFAMSVDSDDLLSNKLVQYIEKSNTPDNCGWYINKGYMYTENSSLFLKIPADMNYVCGSVNIVNCDLIPDPDFSKKTYDDFQFFSSHAYMADRMMDFHNKVLLPIPFYSLVYVIHSTNFMADRKEVNKISLRNILKKIVRGKIITGRLRKEFGIYKIDL</sequence>
<evidence type="ECO:0000313" key="2">
    <source>
        <dbReference type="Proteomes" id="UP000321204"/>
    </source>
</evidence>
<dbReference type="AlphaFoldDB" id="A0A5B8UEV5"/>
<gene>
    <name evidence="1" type="ORF">FSB75_02915</name>
</gene>
<dbReference type="KEGG" id="fgg:FSB75_02915"/>
<accession>A0A5B8UEV5</accession>
<evidence type="ECO:0000313" key="1">
    <source>
        <dbReference type="EMBL" id="QEC54895.1"/>
    </source>
</evidence>
<dbReference type="RefSeq" id="WP_146782499.1">
    <property type="nucleotide sequence ID" value="NZ_BAABIO010000006.1"/>
</dbReference>
<dbReference type="InterPro" id="IPR029044">
    <property type="entry name" value="Nucleotide-diphossugar_trans"/>
</dbReference>
<dbReference type="OrthoDB" id="747531at2"/>
<evidence type="ECO:0008006" key="3">
    <source>
        <dbReference type="Google" id="ProtNLM"/>
    </source>
</evidence>
<dbReference type="Proteomes" id="UP000321204">
    <property type="component" value="Chromosome"/>
</dbReference>
<reference evidence="1 2" key="1">
    <citation type="journal article" date="2015" name="Int. J. Syst. Evol. Microbiol.">
        <title>Flavisolibacter ginsenosidimutans sp. nov., with ginsenoside-converting activity isolated from soil used for cultivating ginseng.</title>
        <authorList>
            <person name="Zhao Y."/>
            <person name="Liu Q."/>
            <person name="Kang M.S."/>
            <person name="Jin F."/>
            <person name="Yu H."/>
            <person name="Im W.T."/>
        </authorList>
    </citation>
    <scope>NUCLEOTIDE SEQUENCE [LARGE SCALE GENOMIC DNA]</scope>
    <source>
        <strain evidence="1 2">Gsoil 636</strain>
    </source>
</reference>
<organism evidence="1 2">
    <name type="scientific">Flavisolibacter ginsenosidimutans</name>
    <dbReference type="NCBI Taxonomy" id="661481"/>
    <lineage>
        <taxon>Bacteria</taxon>
        <taxon>Pseudomonadati</taxon>
        <taxon>Bacteroidota</taxon>
        <taxon>Chitinophagia</taxon>
        <taxon>Chitinophagales</taxon>
        <taxon>Chitinophagaceae</taxon>
        <taxon>Flavisolibacter</taxon>
    </lineage>
</organism>
<protein>
    <recommendedName>
        <fullName evidence="3">Glycosyltransferase family 2 protein</fullName>
    </recommendedName>
</protein>